<protein>
    <submittedName>
        <fullName evidence="3">Uncharacterized protein</fullName>
    </submittedName>
</protein>
<proteinExistence type="predicted"/>
<evidence type="ECO:0000256" key="1">
    <source>
        <dbReference type="SAM" id="Phobius"/>
    </source>
</evidence>
<dbReference type="EMBL" id="JAIQCV010000004">
    <property type="protein sequence ID" value="KAH1108948.1"/>
    <property type="molecule type" value="Genomic_DNA"/>
</dbReference>
<evidence type="ECO:0000256" key="2">
    <source>
        <dbReference type="SAM" id="SignalP"/>
    </source>
</evidence>
<gene>
    <name evidence="3" type="ORF">J1N35_012716</name>
</gene>
<keyword evidence="2" id="KW-0732">Signal</keyword>
<evidence type="ECO:0000313" key="3">
    <source>
        <dbReference type="EMBL" id="KAH1108948.1"/>
    </source>
</evidence>
<sequence length="115" mass="12312">MRGCYIICFWAFIATVDTSFGTPKDHGDEGLARRLRHEIRPGVGVLTARGFSGNPRSSKLRPDLGHLGHVVPWVLGIRLGIGLGSVLLLGCLGVMGVLYWATGVKGVFGNQALLL</sequence>
<keyword evidence="1" id="KW-0472">Membrane</keyword>
<organism evidence="3 4">
    <name type="scientific">Gossypium stocksii</name>
    <dbReference type="NCBI Taxonomy" id="47602"/>
    <lineage>
        <taxon>Eukaryota</taxon>
        <taxon>Viridiplantae</taxon>
        <taxon>Streptophyta</taxon>
        <taxon>Embryophyta</taxon>
        <taxon>Tracheophyta</taxon>
        <taxon>Spermatophyta</taxon>
        <taxon>Magnoliopsida</taxon>
        <taxon>eudicotyledons</taxon>
        <taxon>Gunneridae</taxon>
        <taxon>Pentapetalae</taxon>
        <taxon>rosids</taxon>
        <taxon>malvids</taxon>
        <taxon>Malvales</taxon>
        <taxon>Malvaceae</taxon>
        <taxon>Malvoideae</taxon>
        <taxon>Gossypium</taxon>
    </lineage>
</organism>
<accession>A0A9D3W6W0</accession>
<comment type="caution">
    <text evidence="3">The sequence shown here is derived from an EMBL/GenBank/DDBJ whole genome shotgun (WGS) entry which is preliminary data.</text>
</comment>
<evidence type="ECO:0000313" key="4">
    <source>
        <dbReference type="Proteomes" id="UP000828251"/>
    </source>
</evidence>
<dbReference type="AlphaFoldDB" id="A0A9D3W6W0"/>
<reference evidence="3 4" key="1">
    <citation type="journal article" date="2021" name="Plant Biotechnol. J.">
        <title>Multi-omics assisted identification of the key and species-specific regulatory components of drought-tolerant mechanisms in Gossypium stocksii.</title>
        <authorList>
            <person name="Yu D."/>
            <person name="Ke L."/>
            <person name="Zhang D."/>
            <person name="Wu Y."/>
            <person name="Sun Y."/>
            <person name="Mei J."/>
            <person name="Sun J."/>
            <person name="Sun Y."/>
        </authorList>
    </citation>
    <scope>NUCLEOTIDE SEQUENCE [LARGE SCALE GENOMIC DNA]</scope>
    <source>
        <strain evidence="4">cv. E1</strain>
        <tissue evidence="3">Leaf</tissue>
    </source>
</reference>
<dbReference type="Proteomes" id="UP000828251">
    <property type="component" value="Unassembled WGS sequence"/>
</dbReference>
<keyword evidence="1" id="KW-0812">Transmembrane</keyword>
<feature type="transmembrane region" description="Helical" evidence="1">
    <location>
        <begin position="79"/>
        <end position="101"/>
    </location>
</feature>
<feature type="chain" id="PRO_5039269106" evidence="2">
    <location>
        <begin position="19"/>
        <end position="115"/>
    </location>
</feature>
<keyword evidence="1" id="KW-1133">Transmembrane helix</keyword>
<feature type="signal peptide" evidence="2">
    <location>
        <begin position="1"/>
        <end position="18"/>
    </location>
</feature>
<keyword evidence="4" id="KW-1185">Reference proteome</keyword>
<name>A0A9D3W6W0_9ROSI</name>